<feature type="transmembrane region" description="Helical" evidence="7">
    <location>
        <begin position="283"/>
        <end position="302"/>
    </location>
</feature>
<keyword evidence="4 7" id="KW-0812">Transmembrane</keyword>
<name>A0A9X2DT13_9BACI</name>
<sequence>MEWAYILFFAIVFLFALLMPGLWIAIALGVTGILGLIITGNINHISTLGNISWNTSNDFILTAIPLFLFMGEVILVSGISKKFYTSIGKWLSKVPGGLLHTNILATGIFSAISGSSVATAAGIGSVAIPEMKKRGYKKSLIYGSIASGGTLGILIPPSIVLILYGAMTETSIVRLFAAAILPGIILMVLFLIYTGSVMVKKNNQVSGEITEEITIIRSILNVFPLVLLIVLVLGSLYTGLVTPTEAAAVGSLFAIIICYAFGDLNIRKIYMATKNAIRTTSMLLFIMIGAQIFSFALVRSGVNRQLTAWIGESMFSPLVLLLVICVIYIVLGFFMDGPSILLLTLPLLFPVVMEAGYNPIWFGIVLVILIELGQITPPMGLNLFVIKGIDPSSNIGEIVKGTFPYCIIMIVMLAMLIIFPDIALRFAESISLR</sequence>
<evidence type="ECO:0000256" key="7">
    <source>
        <dbReference type="SAM" id="Phobius"/>
    </source>
</evidence>
<protein>
    <submittedName>
        <fullName evidence="9">TRAP transporter large permease</fullName>
    </submittedName>
</protein>
<feature type="transmembrane region" description="Helical" evidence="7">
    <location>
        <begin position="402"/>
        <end position="424"/>
    </location>
</feature>
<dbReference type="Pfam" id="PF06808">
    <property type="entry name" value="DctM"/>
    <property type="match status" value="1"/>
</dbReference>
<evidence type="ECO:0000313" key="9">
    <source>
        <dbReference type="EMBL" id="MCM3716514.1"/>
    </source>
</evidence>
<dbReference type="PANTHER" id="PTHR33362">
    <property type="entry name" value="SIALIC ACID TRAP TRANSPORTER PERMEASE PROTEIN SIAT-RELATED"/>
    <property type="match status" value="1"/>
</dbReference>
<gene>
    <name evidence="9" type="ORF">M3202_20930</name>
</gene>
<evidence type="ECO:0000256" key="1">
    <source>
        <dbReference type="ARBA" id="ARBA00004429"/>
    </source>
</evidence>
<feature type="transmembrane region" description="Helical" evidence="7">
    <location>
        <begin position="219"/>
        <end position="240"/>
    </location>
</feature>
<comment type="subcellular location">
    <subcellularLocation>
        <location evidence="1">Cell inner membrane</location>
        <topology evidence="1">Multi-pass membrane protein</topology>
    </subcellularLocation>
</comment>
<feature type="transmembrane region" description="Helical" evidence="7">
    <location>
        <begin position="246"/>
        <end position="262"/>
    </location>
</feature>
<keyword evidence="5 7" id="KW-1133">Transmembrane helix</keyword>
<feature type="transmembrane region" description="Helical" evidence="7">
    <location>
        <begin position="347"/>
        <end position="370"/>
    </location>
</feature>
<feature type="domain" description="TRAP C4-dicarboxylate transport system permease DctM subunit" evidence="8">
    <location>
        <begin position="11"/>
        <end position="421"/>
    </location>
</feature>
<evidence type="ECO:0000256" key="6">
    <source>
        <dbReference type="ARBA" id="ARBA00023136"/>
    </source>
</evidence>
<dbReference type="Proteomes" id="UP001139179">
    <property type="component" value="Unassembled WGS sequence"/>
</dbReference>
<evidence type="ECO:0000256" key="5">
    <source>
        <dbReference type="ARBA" id="ARBA00022989"/>
    </source>
</evidence>
<feature type="transmembrane region" description="Helical" evidence="7">
    <location>
        <begin position="172"/>
        <end position="199"/>
    </location>
</feature>
<dbReference type="InterPro" id="IPR004681">
    <property type="entry name" value="TRAP_DctM"/>
</dbReference>
<dbReference type="GO" id="GO:0005886">
    <property type="term" value="C:plasma membrane"/>
    <property type="evidence" value="ECO:0007669"/>
    <property type="project" value="UniProtKB-SubCell"/>
</dbReference>
<reference evidence="9" key="1">
    <citation type="submission" date="2022-05" db="EMBL/GenBank/DDBJ databases">
        <title>Comparative Genomics of Spacecraft Associated Microbes.</title>
        <authorList>
            <person name="Tran M.T."/>
            <person name="Wright A."/>
            <person name="Seuylemezian A."/>
            <person name="Eisen J."/>
            <person name="Coil D."/>
        </authorList>
    </citation>
    <scope>NUCLEOTIDE SEQUENCE</scope>
    <source>
        <strain evidence="9">214.1.1</strain>
    </source>
</reference>
<keyword evidence="2" id="KW-1003">Cell membrane</keyword>
<comment type="caution">
    <text evidence="9">The sequence shown here is derived from an EMBL/GenBank/DDBJ whole genome shotgun (WGS) entry which is preliminary data.</text>
</comment>
<organism evidence="9 10">
    <name type="scientific">Halalkalibacter oceani</name>
    <dbReference type="NCBI Taxonomy" id="1653776"/>
    <lineage>
        <taxon>Bacteria</taxon>
        <taxon>Bacillati</taxon>
        <taxon>Bacillota</taxon>
        <taxon>Bacilli</taxon>
        <taxon>Bacillales</taxon>
        <taxon>Bacillaceae</taxon>
        <taxon>Halalkalibacter</taxon>
    </lineage>
</organism>
<dbReference type="PIRSF" id="PIRSF006066">
    <property type="entry name" value="HI0050"/>
    <property type="match status" value="1"/>
</dbReference>
<dbReference type="EMBL" id="JAMBOL010000041">
    <property type="protein sequence ID" value="MCM3716514.1"/>
    <property type="molecule type" value="Genomic_DNA"/>
</dbReference>
<keyword evidence="3" id="KW-0997">Cell inner membrane</keyword>
<feature type="transmembrane region" description="Helical" evidence="7">
    <location>
        <begin position="6"/>
        <end position="38"/>
    </location>
</feature>
<accession>A0A9X2DT13</accession>
<feature type="transmembrane region" description="Helical" evidence="7">
    <location>
        <begin position="140"/>
        <end position="166"/>
    </location>
</feature>
<evidence type="ECO:0000313" key="10">
    <source>
        <dbReference type="Proteomes" id="UP001139179"/>
    </source>
</evidence>
<dbReference type="PANTHER" id="PTHR33362:SF5">
    <property type="entry name" value="C4-DICARBOXYLATE TRAP TRANSPORTER LARGE PERMEASE PROTEIN DCTM"/>
    <property type="match status" value="1"/>
</dbReference>
<evidence type="ECO:0000259" key="8">
    <source>
        <dbReference type="Pfam" id="PF06808"/>
    </source>
</evidence>
<keyword evidence="10" id="KW-1185">Reference proteome</keyword>
<feature type="transmembrane region" description="Helical" evidence="7">
    <location>
        <begin position="314"/>
        <end position="335"/>
    </location>
</feature>
<proteinExistence type="predicted"/>
<dbReference type="NCBIfam" id="TIGR00786">
    <property type="entry name" value="dctM"/>
    <property type="match status" value="1"/>
</dbReference>
<dbReference type="InterPro" id="IPR010656">
    <property type="entry name" value="DctM"/>
</dbReference>
<dbReference type="GO" id="GO:0022857">
    <property type="term" value="F:transmembrane transporter activity"/>
    <property type="evidence" value="ECO:0007669"/>
    <property type="project" value="TreeGrafter"/>
</dbReference>
<dbReference type="AlphaFoldDB" id="A0A9X2DT13"/>
<evidence type="ECO:0000256" key="2">
    <source>
        <dbReference type="ARBA" id="ARBA00022475"/>
    </source>
</evidence>
<feature type="transmembrane region" description="Helical" evidence="7">
    <location>
        <begin position="59"/>
        <end position="79"/>
    </location>
</feature>
<feature type="transmembrane region" description="Helical" evidence="7">
    <location>
        <begin position="99"/>
        <end position="128"/>
    </location>
</feature>
<dbReference type="RefSeq" id="WP_251225164.1">
    <property type="nucleotide sequence ID" value="NZ_JAMBOL010000041.1"/>
</dbReference>
<evidence type="ECO:0000256" key="3">
    <source>
        <dbReference type="ARBA" id="ARBA00022519"/>
    </source>
</evidence>
<evidence type="ECO:0000256" key="4">
    <source>
        <dbReference type="ARBA" id="ARBA00022692"/>
    </source>
</evidence>
<keyword evidence="6 7" id="KW-0472">Membrane</keyword>